<comment type="caution">
    <text evidence="1">The sequence shown here is derived from an EMBL/GenBank/DDBJ whole genome shotgun (WGS) entry which is preliminary data.</text>
</comment>
<evidence type="ECO:0000313" key="2">
    <source>
        <dbReference type="Proteomes" id="UP000239002"/>
    </source>
</evidence>
<evidence type="ECO:0000313" key="1">
    <source>
        <dbReference type="EMBL" id="PPK96697.1"/>
    </source>
</evidence>
<dbReference type="Pfam" id="PF21850">
    <property type="entry name" value="DUF6909"/>
    <property type="match status" value="2"/>
</dbReference>
<proteinExistence type="predicted"/>
<keyword evidence="2" id="KW-1185">Reference proteome</keyword>
<accession>A0A2S6IR29</accession>
<protein>
    <submittedName>
        <fullName evidence="1">Uncharacterized protein</fullName>
    </submittedName>
</protein>
<dbReference type="AlphaFoldDB" id="A0A2S6IR29"/>
<dbReference type="RefSeq" id="WP_104514240.1">
    <property type="nucleotide sequence ID" value="NZ_MQVW01000027.1"/>
</dbReference>
<dbReference type="EMBL" id="PTJE01000001">
    <property type="protein sequence ID" value="PPK96697.1"/>
    <property type="molecule type" value="Genomic_DNA"/>
</dbReference>
<organism evidence="1 2">
    <name type="scientific">Nonlabens xylanidelens</name>
    <dbReference type="NCBI Taxonomy" id="191564"/>
    <lineage>
        <taxon>Bacteria</taxon>
        <taxon>Pseudomonadati</taxon>
        <taxon>Bacteroidota</taxon>
        <taxon>Flavobacteriia</taxon>
        <taxon>Flavobacteriales</taxon>
        <taxon>Flavobacteriaceae</taxon>
        <taxon>Nonlabens</taxon>
    </lineage>
</organism>
<dbReference type="InterPro" id="IPR054204">
    <property type="entry name" value="DUF6909"/>
</dbReference>
<reference evidence="1 2" key="1">
    <citation type="submission" date="2018-02" db="EMBL/GenBank/DDBJ databases">
        <title>Genomic Encyclopedia of Archaeal and Bacterial Type Strains, Phase II (KMG-II): from individual species to whole genera.</title>
        <authorList>
            <person name="Goeker M."/>
        </authorList>
    </citation>
    <scope>NUCLEOTIDE SEQUENCE [LARGE SCALE GENOMIC DNA]</scope>
    <source>
        <strain evidence="1 2">DSM 16809</strain>
    </source>
</reference>
<name>A0A2S6IR29_9FLAO</name>
<dbReference type="Proteomes" id="UP000239002">
    <property type="component" value="Unassembled WGS sequence"/>
</dbReference>
<gene>
    <name evidence="1" type="ORF">LY01_00521</name>
</gene>
<sequence>MPIINVEPRTRAQESTNAIERIYITMRHLFNRGFYKPMGVSGESLRESLLTLRPEIYGSIAEEKIELSGLLYVMDRLPVGIEECTYINLTSDEGYEGSHFKAIIPSKRRRNCYRIDREQMNIEVTRGRSEIYDILTHLTFLMIESHKIMKQVIVGDNGNTSRDWKCLENAISKKKLTQEEKEVAITHVANILGRTFDEVKSVYPDFATKENPNRFLSVIYHLGRLAKQEILDEEKRLVTFSPVLRERLGHHIHGDRWAYRIKEHLVEQGLFDRPLHIISANLHSVMNSLYGPKALAAQMAKKSRMEIFADLSNDSGKKNRDLIKKHALANGMTELKDASGTNIDVQIFDLAACDFENIGFCDASFRNSETETKPVLIVMDYAFGEQAYETMDELLKPFKDGQGKTHQMNMHSINVMGKAGILEGDKGDIMVPDAHVFEGTADNYPFKNRLSKKDLECEDIKVVTGSMVTVLGTSLQNKDLLEFFYNSSWRVIGLEMEGAHYQKAIQAASRVRRSIRKKVKVRYAYYASDNPLKTGHTLASGGLGLIGVKPVYVITEKILEQIMENSIKVEQVEDLEIDQLEDL</sequence>
<dbReference type="OrthoDB" id="9776951at2"/>